<evidence type="ECO:0000259" key="1">
    <source>
        <dbReference type="Pfam" id="PF00621"/>
    </source>
</evidence>
<dbReference type="PANTHER" id="PTHR46026">
    <property type="entry name" value="RHO-TYPE GUANINE NUCLEOTIDE EXCHANGE FACTOR, ISOFORM F"/>
    <property type="match status" value="1"/>
</dbReference>
<dbReference type="EMBL" id="UYRT01017584">
    <property type="protein sequence ID" value="VDK57033.1"/>
    <property type="molecule type" value="Genomic_DNA"/>
</dbReference>
<organism evidence="4">
    <name type="scientific">Gongylonema pulchrum</name>
    <dbReference type="NCBI Taxonomy" id="637853"/>
    <lineage>
        <taxon>Eukaryota</taxon>
        <taxon>Metazoa</taxon>
        <taxon>Ecdysozoa</taxon>
        <taxon>Nematoda</taxon>
        <taxon>Chromadorea</taxon>
        <taxon>Rhabditida</taxon>
        <taxon>Spirurina</taxon>
        <taxon>Spiruromorpha</taxon>
        <taxon>Spiruroidea</taxon>
        <taxon>Gongylonematidae</taxon>
        <taxon>Gongylonema</taxon>
    </lineage>
</organism>
<dbReference type="OrthoDB" id="443981at2759"/>
<dbReference type="Pfam" id="PF00621">
    <property type="entry name" value="RhoGEF"/>
    <property type="match status" value="1"/>
</dbReference>
<dbReference type="GO" id="GO:0005085">
    <property type="term" value="F:guanyl-nucleotide exchange factor activity"/>
    <property type="evidence" value="ECO:0007669"/>
    <property type="project" value="InterPro"/>
</dbReference>
<keyword evidence="3" id="KW-1185">Reference proteome</keyword>
<protein>
    <submittedName>
        <fullName evidence="4">DH domain-containing protein</fullName>
    </submittedName>
</protein>
<dbReference type="GO" id="GO:0005737">
    <property type="term" value="C:cytoplasm"/>
    <property type="evidence" value="ECO:0007669"/>
    <property type="project" value="TreeGrafter"/>
</dbReference>
<accession>A0A183DEB3</accession>
<dbReference type="AlphaFoldDB" id="A0A183DEB3"/>
<reference evidence="2 3" key="2">
    <citation type="submission" date="2018-11" db="EMBL/GenBank/DDBJ databases">
        <authorList>
            <consortium name="Pathogen Informatics"/>
        </authorList>
    </citation>
    <scope>NUCLEOTIDE SEQUENCE [LARGE SCALE GENOMIC DNA]</scope>
</reference>
<dbReference type="Proteomes" id="UP000271098">
    <property type="component" value="Unassembled WGS sequence"/>
</dbReference>
<dbReference type="PANTHER" id="PTHR46026:SF1">
    <property type="entry name" value="RHO-TYPE GUANINE NUCLEOTIDE EXCHANGE FACTOR, ISOFORM F"/>
    <property type="match status" value="1"/>
</dbReference>
<dbReference type="Gene3D" id="1.20.900.10">
    <property type="entry name" value="Dbl homology (DH) domain"/>
    <property type="match status" value="1"/>
</dbReference>
<reference evidence="4" key="1">
    <citation type="submission" date="2016-06" db="UniProtKB">
        <authorList>
            <consortium name="WormBaseParasite"/>
        </authorList>
    </citation>
    <scope>IDENTIFICATION</scope>
</reference>
<name>A0A183DEB3_9BILA</name>
<evidence type="ECO:0000313" key="4">
    <source>
        <dbReference type="WBParaSite" id="GPUH_0000706301-mRNA-1"/>
    </source>
</evidence>
<proteinExistence type="predicted"/>
<evidence type="ECO:0000313" key="2">
    <source>
        <dbReference type="EMBL" id="VDK57033.1"/>
    </source>
</evidence>
<gene>
    <name evidence="2" type="ORF">GPUH_LOCUS7053</name>
</gene>
<dbReference type="SUPFAM" id="SSF48065">
    <property type="entry name" value="DBL homology domain (DH-domain)"/>
    <property type="match status" value="1"/>
</dbReference>
<dbReference type="InterPro" id="IPR035899">
    <property type="entry name" value="DBL_dom_sf"/>
</dbReference>
<feature type="domain" description="DH" evidence="1">
    <location>
        <begin position="10"/>
        <end position="112"/>
    </location>
</feature>
<dbReference type="WBParaSite" id="GPUH_0000706301-mRNA-1">
    <property type="protein sequence ID" value="GPUH_0000706301-mRNA-1"/>
    <property type="gene ID" value="GPUH_0000706301"/>
</dbReference>
<dbReference type="InterPro" id="IPR000219">
    <property type="entry name" value="DH_dom"/>
</dbReference>
<sequence length="117" mass="13250">MCITFGGLIVVKSFLDAESRYVECITKFNTDTLCKIKTSRKISDEDFRILAGNLQLLIAQQREILNEISDAVGKDTTNARIGGLLLKAAPVLRQLLRLYCENHPKAVDLVLRNKYFF</sequence>
<evidence type="ECO:0000313" key="3">
    <source>
        <dbReference type="Proteomes" id="UP000271098"/>
    </source>
</evidence>